<keyword evidence="2" id="KW-1185">Reference proteome</keyword>
<dbReference type="Proteomes" id="UP000225947">
    <property type="component" value="Segment"/>
</dbReference>
<dbReference type="InterPro" id="IPR025586">
    <property type="entry name" value="PcfJ"/>
</dbReference>
<name>A0A172Q0G3_9CAUD</name>
<evidence type="ECO:0000313" key="2">
    <source>
        <dbReference type="Proteomes" id="UP000225947"/>
    </source>
</evidence>
<proteinExistence type="predicted"/>
<gene>
    <name evidence="1" type="ORF">ME3_128</name>
</gene>
<evidence type="ECO:0008006" key="3">
    <source>
        <dbReference type="Google" id="ProtNLM"/>
    </source>
</evidence>
<evidence type="ECO:0000313" key="1">
    <source>
        <dbReference type="EMBL" id="AND75289.1"/>
    </source>
</evidence>
<organism evidence="1 2">
    <name type="scientific">Acinetobacter phage vB_AbaM_ME3</name>
    <dbReference type="NCBI Taxonomy" id="1837876"/>
    <lineage>
        <taxon>Viruses</taxon>
        <taxon>Duplodnaviria</taxon>
        <taxon>Heunggongvirae</taxon>
        <taxon>Uroviricota</taxon>
        <taxon>Caudoviricetes</taxon>
        <taxon>Metrivirus</taxon>
        <taxon>Metrivirus ME3</taxon>
    </lineage>
</organism>
<accession>A0A172Q0G3</accession>
<dbReference type="EMBL" id="KU935715">
    <property type="protein sequence ID" value="AND75289.1"/>
    <property type="molecule type" value="Genomic_DNA"/>
</dbReference>
<sequence>MSRLFQVPNKLDHNRAALKGYEKARPIEPYTKHLLSSNSRKLLEDIPEKYWISVLAEYSEKHNPFTRTGIPSHVVPILKTDLLLLLGYSHGEIGVSTSISNVVADITERFTMTTNSTGYGINKLEERQPVIESQRYKTIVKCFSSYFNYKVKVTDTYIRVSRFLEKCWLNKKTGSIGIRTNKSKSYHLFYFFEDGNIKISRNNIKLFAVPNEIRHDTTLYHTFLDVLEENNVRYNYPILRKSGFRPGMRALRNPLWMDLNVVIGNGNPVKSLHIKYSTLKYHYDKYGTRALREKFIGSSNKQIQRFLSQDYNRIKAFHLLKKAKIDSLFDPNNLELLLTNHNIDIRCVDVIQILLSYGYSLKKIVNFKRSYIFNDISSLYFRVTSLLREDQQHLLLEVMNPKRSIPEIHDGLSQLQRNIRDANYLREIPLTEDRLALAYETENYSFVPATHTQMLLDLGTKLHICVAVYDTKAVSGEISIVGVYDKTSNEPIACIEVTKGNDVIQAKLAYNHPLRSNEELLEVTKEWLSLKQLTTSHYDIAPYPRDIPF</sequence>
<dbReference type="Pfam" id="PF14284">
    <property type="entry name" value="PcfJ"/>
    <property type="match status" value="1"/>
</dbReference>
<reference evidence="2" key="1">
    <citation type="submission" date="2016-03" db="EMBL/GenBank/DDBJ databases">
        <title>Characterization of Acinetobacter baumannii phage vB_AbaM_ME3.</title>
        <authorList>
            <person name="Buttimer C.T.H."/>
            <person name="Elbreki M."/>
            <person name="Coffey A."/>
        </authorList>
    </citation>
    <scope>NUCLEOTIDE SEQUENCE [LARGE SCALE GENOMIC DNA]</scope>
</reference>
<protein>
    <recommendedName>
        <fullName evidence="3">PcfJ-like protein</fullName>
    </recommendedName>
</protein>